<evidence type="ECO:0000313" key="2">
    <source>
        <dbReference type="EMBL" id="ROT43314.1"/>
    </source>
</evidence>
<dbReference type="GeneID" id="39582299"/>
<dbReference type="EMBL" id="ML119051">
    <property type="protein sequence ID" value="ROT43314.1"/>
    <property type="molecule type" value="Genomic_DNA"/>
</dbReference>
<gene>
    <name evidence="2" type="ORF">SODALDRAFT_355522</name>
</gene>
<keyword evidence="3" id="KW-1185">Reference proteome</keyword>
<sequence>MGGPADGYNVMGPVEGVWLWSTYLSKWKNIEFCLPDLPTSRQPLIDRQPVFQVPKFYVCRDQTPPSTSSLTPYRTHCKHGTGNAASCFSRSTCLSAGFHPTSTGPWQCEVLSIPALRDRCLMQETNPIICVANDVVWTHSSRMTPARGANQYVNADTDTQTQAQNTYHPRQL</sequence>
<dbReference type="Proteomes" id="UP000272025">
    <property type="component" value="Unassembled WGS sequence"/>
</dbReference>
<name>A0A3N2Q977_SODAK</name>
<accession>A0A3N2Q977</accession>
<dbReference type="RefSeq" id="XP_028471120.1">
    <property type="nucleotide sequence ID" value="XM_028613821.1"/>
</dbReference>
<evidence type="ECO:0000313" key="3">
    <source>
        <dbReference type="Proteomes" id="UP000272025"/>
    </source>
</evidence>
<reference evidence="2 3" key="1">
    <citation type="journal article" date="2018" name="Mol. Ecol.">
        <title>The obligate alkalophilic soda-lake fungus Sodiomyces alkalinus has shifted to a protein diet.</title>
        <authorList>
            <person name="Grum-Grzhimaylo A.A."/>
            <person name="Falkoski D.L."/>
            <person name="van den Heuvel J."/>
            <person name="Valero-Jimenez C.A."/>
            <person name="Min B."/>
            <person name="Choi I.G."/>
            <person name="Lipzen A."/>
            <person name="Daum C.G."/>
            <person name="Aanen D.K."/>
            <person name="Tsang A."/>
            <person name="Henrissat B."/>
            <person name="Bilanenko E.N."/>
            <person name="de Vries R.P."/>
            <person name="van Kan J.A.L."/>
            <person name="Grigoriev I.V."/>
            <person name="Debets A.J.M."/>
        </authorList>
    </citation>
    <scope>NUCLEOTIDE SEQUENCE [LARGE SCALE GENOMIC DNA]</scope>
    <source>
        <strain evidence="2 3">F11</strain>
    </source>
</reference>
<protein>
    <submittedName>
        <fullName evidence="2">Uncharacterized protein</fullName>
    </submittedName>
</protein>
<feature type="compositionally biased region" description="Low complexity" evidence="1">
    <location>
        <begin position="154"/>
        <end position="166"/>
    </location>
</feature>
<feature type="region of interest" description="Disordered" evidence="1">
    <location>
        <begin position="149"/>
        <end position="172"/>
    </location>
</feature>
<organism evidence="2 3">
    <name type="scientific">Sodiomyces alkalinus (strain CBS 110278 / VKM F-3762 / F11)</name>
    <name type="common">Alkaliphilic filamentous fungus</name>
    <dbReference type="NCBI Taxonomy" id="1314773"/>
    <lineage>
        <taxon>Eukaryota</taxon>
        <taxon>Fungi</taxon>
        <taxon>Dikarya</taxon>
        <taxon>Ascomycota</taxon>
        <taxon>Pezizomycotina</taxon>
        <taxon>Sordariomycetes</taxon>
        <taxon>Hypocreomycetidae</taxon>
        <taxon>Glomerellales</taxon>
        <taxon>Plectosphaerellaceae</taxon>
        <taxon>Sodiomyces</taxon>
    </lineage>
</organism>
<proteinExistence type="predicted"/>
<evidence type="ECO:0000256" key="1">
    <source>
        <dbReference type="SAM" id="MobiDB-lite"/>
    </source>
</evidence>
<dbReference type="AlphaFoldDB" id="A0A3N2Q977"/>